<dbReference type="InterPro" id="IPR003593">
    <property type="entry name" value="AAA+_ATPase"/>
</dbReference>
<keyword evidence="6" id="KW-1185">Reference proteome</keyword>
<dbReference type="Gene3D" id="3.40.50.300">
    <property type="entry name" value="P-loop containing nucleotide triphosphate hydrolases"/>
    <property type="match status" value="1"/>
</dbReference>
<name>A0A4Q0NQ00_9FLAO</name>
<dbReference type="Pfam" id="PF00004">
    <property type="entry name" value="AAA"/>
    <property type="match status" value="1"/>
</dbReference>
<evidence type="ECO:0000313" key="6">
    <source>
        <dbReference type="Proteomes" id="UP000289821"/>
    </source>
</evidence>
<dbReference type="EMBL" id="QOVI01000008">
    <property type="protein sequence ID" value="RXG11982.1"/>
    <property type="molecule type" value="Genomic_DNA"/>
</dbReference>
<comment type="similarity">
    <text evidence="1">Belongs to the AAA ATPase family.</text>
</comment>
<organism evidence="5 6">
    <name type="scientific">Leeuwenhoekiella aestuarii</name>
    <dbReference type="NCBI Taxonomy" id="2249426"/>
    <lineage>
        <taxon>Bacteria</taxon>
        <taxon>Pseudomonadati</taxon>
        <taxon>Bacteroidota</taxon>
        <taxon>Flavobacteriia</taxon>
        <taxon>Flavobacteriales</taxon>
        <taxon>Flavobacteriaceae</taxon>
        <taxon>Leeuwenhoekiella</taxon>
    </lineage>
</organism>
<dbReference type="CDD" id="cd19481">
    <property type="entry name" value="RecA-like_protease"/>
    <property type="match status" value="1"/>
</dbReference>
<dbReference type="Proteomes" id="UP000289821">
    <property type="component" value="Unassembled WGS sequence"/>
</dbReference>
<dbReference type="InterPro" id="IPR003959">
    <property type="entry name" value="ATPase_AAA_core"/>
</dbReference>
<proteinExistence type="inferred from homology"/>
<dbReference type="GO" id="GO:0005524">
    <property type="term" value="F:ATP binding"/>
    <property type="evidence" value="ECO:0007669"/>
    <property type="project" value="UniProtKB-KW"/>
</dbReference>
<dbReference type="SMART" id="SM00382">
    <property type="entry name" value="AAA"/>
    <property type="match status" value="1"/>
</dbReference>
<accession>A0A4Q0NQ00</accession>
<evidence type="ECO:0000256" key="2">
    <source>
        <dbReference type="ARBA" id="ARBA00022741"/>
    </source>
</evidence>
<dbReference type="RefSeq" id="WP_236638932.1">
    <property type="nucleotide sequence ID" value="NZ_QOVI01000008.1"/>
</dbReference>
<dbReference type="InterPro" id="IPR027417">
    <property type="entry name" value="P-loop_NTPase"/>
</dbReference>
<feature type="domain" description="AAA+ ATPase" evidence="4">
    <location>
        <begin position="88"/>
        <end position="220"/>
    </location>
</feature>
<keyword evidence="2" id="KW-0547">Nucleotide-binding</keyword>
<comment type="caution">
    <text evidence="5">The sequence shown here is derived from an EMBL/GenBank/DDBJ whole genome shotgun (WGS) entry which is preliminary data.</text>
</comment>
<reference evidence="5 6" key="1">
    <citation type="submission" date="2018-07" db="EMBL/GenBank/DDBJ databases">
        <title>Leeuwenhoekiella genomics.</title>
        <authorList>
            <person name="Tahon G."/>
            <person name="Willems A."/>
        </authorList>
    </citation>
    <scope>NUCLEOTIDE SEQUENCE [LARGE SCALE GENOMIC DNA]</scope>
    <source>
        <strain evidence="5 6">R-50232</strain>
    </source>
</reference>
<sequence>MKKPLQEEPIMSGQLVLETDYVQLLITGKIPDPELSIEFPAKKLETTLTWDDLILAEKTKREIEELEIWLKHNQTLSEKHDNRKKFKPGYTALFYGPPGTGKTLTASLLGKYTGKPVYRIDLSVAVSKFIGETEKNLSKLFDRARYKEWILFFDEADAIFGKRTQVRDAHDKYANQEVSYLLQRLEEHPGLVILASNFKSNIDAAFTRRFQSIIHYTTPDYISRLKLWQNSLPNKLSFSKEVDLSLMAKTYDITGANINNVMHYCCLQALNNKTSKITHSNIIKGLKREYLKEDKMF</sequence>
<dbReference type="AlphaFoldDB" id="A0A4Q0NQ00"/>
<dbReference type="InterPro" id="IPR050221">
    <property type="entry name" value="26S_Proteasome_ATPase"/>
</dbReference>
<dbReference type="GO" id="GO:0016887">
    <property type="term" value="F:ATP hydrolysis activity"/>
    <property type="evidence" value="ECO:0007669"/>
    <property type="project" value="InterPro"/>
</dbReference>
<keyword evidence="3" id="KW-0067">ATP-binding</keyword>
<dbReference type="PANTHER" id="PTHR23073">
    <property type="entry name" value="26S PROTEASOME REGULATORY SUBUNIT"/>
    <property type="match status" value="1"/>
</dbReference>
<protein>
    <submittedName>
        <fullName evidence="5">ATPase family protein associated with various cellular activities (AAA)</fullName>
    </submittedName>
</protein>
<evidence type="ECO:0000259" key="4">
    <source>
        <dbReference type="SMART" id="SM00382"/>
    </source>
</evidence>
<evidence type="ECO:0000313" key="5">
    <source>
        <dbReference type="EMBL" id="RXG11982.1"/>
    </source>
</evidence>
<gene>
    <name evidence="5" type="ORF">DSM04_10879</name>
</gene>
<dbReference type="SUPFAM" id="SSF52540">
    <property type="entry name" value="P-loop containing nucleoside triphosphate hydrolases"/>
    <property type="match status" value="1"/>
</dbReference>
<evidence type="ECO:0000256" key="1">
    <source>
        <dbReference type="ARBA" id="ARBA00006914"/>
    </source>
</evidence>
<evidence type="ECO:0000256" key="3">
    <source>
        <dbReference type="ARBA" id="ARBA00022840"/>
    </source>
</evidence>